<accession>A0AA48GT91</accession>
<sequence length="105" mass="11105">MTQPSTAPAVGPTLVLKGPPSAVQGKSTVVRVEVRGAVPGQVVSVRGWVKGEKMFESHRTLDGAPTFDTCIPIPFFGEIQILVLQAHCQGSRSPAHAVPLRMPPP</sequence>
<dbReference type="AlphaFoldDB" id="A0AA48GT91"/>
<name>A0AA48GT91_9BACT</name>
<gene>
    <name evidence="1" type="ORF">METEAL_27810</name>
</gene>
<evidence type="ECO:0000313" key="1">
    <source>
        <dbReference type="EMBL" id="BDU73607.1"/>
    </source>
</evidence>
<organism evidence="1 2">
    <name type="scientific">Mesoterricola silvestris</name>
    <dbReference type="NCBI Taxonomy" id="2927979"/>
    <lineage>
        <taxon>Bacteria</taxon>
        <taxon>Pseudomonadati</taxon>
        <taxon>Acidobacteriota</taxon>
        <taxon>Holophagae</taxon>
        <taxon>Holophagales</taxon>
        <taxon>Holophagaceae</taxon>
        <taxon>Mesoterricola</taxon>
    </lineage>
</organism>
<protein>
    <submittedName>
        <fullName evidence="1">Uncharacterized protein</fullName>
    </submittedName>
</protein>
<dbReference type="EMBL" id="AP027080">
    <property type="protein sequence ID" value="BDU73607.1"/>
    <property type="molecule type" value="Genomic_DNA"/>
</dbReference>
<proteinExistence type="predicted"/>
<keyword evidence="2" id="KW-1185">Reference proteome</keyword>
<evidence type="ECO:0000313" key="2">
    <source>
        <dbReference type="Proteomes" id="UP001238179"/>
    </source>
</evidence>
<dbReference type="KEGG" id="msil:METEAL_27810"/>
<dbReference type="Proteomes" id="UP001238179">
    <property type="component" value="Chromosome"/>
</dbReference>
<dbReference type="RefSeq" id="WP_316412278.1">
    <property type="nucleotide sequence ID" value="NZ_AP027080.1"/>
</dbReference>
<reference evidence="2" key="1">
    <citation type="journal article" date="2023" name="Int. J. Syst. Evol. Microbiol.">
        <title>Mesoterricola silvestris gen. nov., sp. nov., Mesoterricola sediminis sp. nov., Geothrix oryzae sp. nov., Geothrix edaphica sp. nov., Geothrix rubra sp. nov., and Geothrix limicola sp. nov., six novel members of Acidobacteriota isolated from soils.</title>
        <authorList>
            <person name="Itoh H."/>
            <person name="Sugisawa Y."/>
            <person name="Mise K."/>
            <person name="Xu Z."/>
            <person name="Kuniyasu M."/>
            <person name="Ushijima N."/>
            <person name="Kawano K."/>
            <person name="Kobayashi E."/>
            <person name="Shiratori Y."/>
            <person name="Masuda Y."/>
            <person name="Senoo K."/>
        </authorList>
    </citation>
    <scope>NUCLEOTIDE SEQUENCE [LARGE SCALE GENOMIC DNA]</scope>
    <source>
        <strain evidence="2">W79</strain>
    </source>
</reference>